<comment type="caution">
    <text evidence="1">The sequence shown here is derived from an EMBL/GenBank/DDBJ whole genome shotgun (WGS) entry which is preliminary data.</text>
</comment>
<proteinExistence type="predicted"/>
<dbReference type="EMBL" id="QROC01000038">
    <property type="protein sequence ID" value="RHK90835.1"/>
    <property type="molecule type" value="Genomic_DNA"/>
</dbReference>
<dbReference type="AlphaFoldDB" id="A0A415HFD4"/>
<protein>
    <submittedName>
        <fullName evidence="1">Uncharacterized protein</fullName>
    </submittedName>
</protein>
<evidence type="ECO:0000313" key="1">
    <source>
        <dbReference type="EMBL" id="RHK90835.1"/>
    </source>
</evidence>
<reference evidence="1 2" key="1">
    <citation type="submission" date="2018-08" db="EMBL/GenBank/DDBJ databases">
        <title>A genome reference for cultivated species of the human gut microbiota.</title>
        <authorList>
            <person name="Zou Y."/>
            <person name="Xue W."/>
            <person name="Luo G."/>
        </authorList>
    </citation>
    <scope>NUCLEOTIDE SEQUENCE [LARGE SCALE GENOMIC DNA]</scope>
    <source>
        <strain evidence="1 2">AF39-6AC</strain>
    </source>
</reference>
<gene>
    <name evidence="1" type="ORF">DW042_21140</name>
</gene>
<dbReference type="Proteomes" id="UP000284417">
    <property type="component" value="Unassembled WGS sequence"/>
</dbReference>
<dbReference type="RefSeq" id="WP_118408674.1">
    <property type="nucleotide sequence ID" value="NZ_JAIWWH010000042.1"/>
</dbReference>
<organism evidence="1 2">
    <name type="scientific">Bacteroides xylanisolvens</name>
    <dbReference type="NCBI Taxonomy" id="371601"/>
    <lineage>
        <taxon>Bacteria</taxon>
        <taxon>Pseudomonadati</taxon>
        <taxon>Bacteroidota</taxon>
        <taxon>Bacteroidia</taxon>
        <taxon>Bacteroidales</taxon>
        <taxon>Bacteroidaceae</taxon>
        <taxon>Bacteroides</taxon>
    </lineage>
</organism>
<evidence type="ECO:0000313" key="2">
    <source>
        <dbReference type="Proteomes" id="UP000284417"/>
    </source>
</evidence>
<sequence>MAKNDNNIEKSYELKITERDKEFKRRYQAASPEERKTFGYDFPNDADAHDLEIVSAMEEWLRDGNPVD</sequence>
<accession>A0A415HFD4</accession>
<name>A0A415HFD4_9BACE</name>